<dbReference type="Gene3D" id="1.10.760.10">
    <property type="entry name" value="Cytochrome c-like domain"/>
    <property type="match status" value="1"/>
</dbReference>
<evidence type="ECO:0000259" key="6">
    <source>
        <dbReference type="PROSITE" id="PS51007"/>
    </source>
</evidence>
<evidence type="ECO:0000313" key="8">
    <source>
        <dbReference type="Proteomes" id="UP001169823"/>
    </source>
</evidence>
<reference evidence="7" key="1">
    <citation type="submission" date="2023-07" db="EMBL/GenBank/DDBJ databases">
        <title>Genome content predicts the carbon catabolic preferences of heterotrophic bacteria.</title>
        <authorList>
            <person name="Gralka M."/>
        </authorList>
    </citation>
    <scope>NUCLEOTIDE SEQUENCE</scope>
    <source>
        <strain evidence="7">I2M02</strain>
    </source>
</reference>
<keyword evidence="1 4" id="KW-0349">Heme</keyword>
<dbReference type="InterPro" id="IPR009056">
    <property type="entry name" value="Cyt_c-like_dom"/>
</dbReference>
<dbReference type="PROSITE" id="PS51007">
    <property type="entry name" value="CYTC"/>
    <property type="match status" value="1"/>
</dbReference>
<name>A0AAW7XWD7_9RHOB</name>
<dbReference type="EMBL" id="JAUOPJ010000019">
    <property type="protein sequence ID" value="MDO6458773.1"/>
    <property type="molecule type" value="Genomic_DNA"/>
</dbReference>
<protein>
    <recommendedName>
        <fullName evidence="6">Cytochrome c domain-containing protein</fullName>
    </recommendedName>
</protein>
<keyword evidence="5" id="KW-0732">Signal</keyword>
<evidence type="ECO:0000256" key="4">
    <source>
        <dbReference type="PROSITE-ProRule" id="PRU00433"/>
    </source>
</evidence>
<keyword evidence="3 4" id="KW-0408">Iron</keyword>
<dbReference type="GO" id="GO:0046872">
    <property type="term" value="F:metal ion binding"/>
    <property type="evidence" value="ECO:0007669"/>
    <property type="project" value="UniProtKB-KW"/>
</dbReference>
<dbReference type="GO" id="GO:0009055">
    <property type="term" value="F:electron transfer activity"/>
    <property type="evidence" value="ECO:0007669"/>
    <property type="project" value="InterPro"/>
</dbReference>
<sequence>MRILSVTIAVLPLMASFAHAGDPAVGENDFKKCKSCHAITVEDGTAIQNGGKTGPNLYGIIGRTAGSYEGFRYGAELVAAGGAGLI</sequence>
<dbReference type="SUPFAM" id="SSF46626">
    <property type="entry name" value="Cytochrome c"/>
    <property type="match status" value="1"/>
</dbReference>
<evidence type="ECO:0000313" key="7">
    <source>
        <dbReference type="EMBL" id="MDO6458773.1"/>
    </source>
</evidence>
<proteinExistence type="predicted"/>
<dbReference type="InterPro" id="IPR036909">
    <property type="entry name" value="Cyt_c-like_dom_sf"/>
</dbReference>
<feature type="signal peptide" evidence="5">
    <location>
        <begin position="1"/>
        <end position="20"/>
    </location>
</feature>
<keyword evidence="2 4" id="KW-0479">Metal-binding</keyword>
<evidence type="ECO:0000256" key="2">
    <source>
        <dbReference type="ARBA" id="ARBA00022723"/>
    </source>
</evidence>
<dbReference type="AlphaFoldDB" id="A0AAW7XWD7"/>
<evidence type="ECO:0000256" key="3">
    <source>
        <dbReference type="ARBA" id="ARBA00023004"/>
    </source>
</evidence>
<evidence type="ECO:0000256" key="5">
    <source>
        <dbReference type="SAM" id="SignalP"/>
    </source>
</evidence>
<accession>A0AAW7XWD7</accession>
<dbReference type="Proteomes" id="UP001169823">
    <property type="component" value="Unassembled WGS sequence"/>
</dbReference>
<evidence type="ECO:0000256" key="1">
    <source>
        <dbReference type="ARBA" id="ARBA00022617"/>
    </source>
</evidence>
<dbReference type="GO" id="GO:0020037">
    <property type="term" value="F:heme binding"/>
    <property type="evidence" value="ECO:0007669"/>
    <property type="project" value="InterPro"/>
</dbReference>
<comment type="caution">
    <text evidence="7">The sequence shown here is derived from an EMBL/GenBank/DDBJ whole genome shotgun (WGS) entry which is preliminary data.</text>
</comment>
<feature type="domain" description="Cytochrome c" evidence="6">
    <location>
        <begin position="21"/>
        <end position="86"/>
    </location>
</feature>
<feature type="chain" id="PRO_5043386967" description="Cytochrome c domain-containing protein" evidence="5">
    <location>
        <begin position="21"/>
        <end position="86"/>
    </location>
</feature>
<gene>
    <name evidence="7" type="ORF">Q4494_16950</name>
</gene>
<dbReference type="RefSeq" id="WP_303495082.1">
    <property type="nucleotide sequence ID" value="NZ_JAUOPJ010000019.1"/>
</dbReference>
<organism evidence="7 8">
    <name type="scientific">Celeribacter halophilus</name>
    <dbReference type="NCBI Taxonomy" id="576117"/>
    <lineage>
        <taxon>Bacteria</taxon>
        <taxon>Pseudomonadati</taxon>
        <taxon>Pseudomonadota</taxon>
        <taxon>Alphaproteobacteria</taxon>
        <taxon>Rhodobacterales</taxon>
        <taxon>Roseobacteraceae</taxon>
        <taxon>Celeribacter</taxon>
    </lineage>
</organism>